<evidence type="ECO:0000256" key="2">
    <source>
        <dbReference type="ARBA" id="ARBA00022448"/>
    </source>
</evidence>
<dbReference type="EMBL" id="FNGS01000001">
    <property type="protein sequence ID" value="SDL24930.1"/>
    <property type="molecule type" value="Genomic_DNA"/>
</dbReference>
<evidence type="ECO:0000259" key="12">
    <source>
        <dbReference type="Pfam" id="PF07715"/>
    </source>
</evidence>
<dbReference type="OrthoDB" id="9768177at2"/>
<evidence type="ECO:0000256" key="5">
    <source>
        <dbReference type="ARBA" id="ARBA00023077"/>
    </source>
</evidence>
<dbReference type="InterPro" id="IPR023996">
    <property type="entry name" value="TonB-dep_OMP_SusC/RagA"/>
</dbReference>
<feature type="domain" description="TonB-dependent receptor plug" evidence="12">
    <location>
        <begin position="124"/>
        <end position="230"/>
    </location>
</feature>
<dbReference type="Pfam" id="PF00593">
    <property type="entry name" value="TonB_dep_Rec_b-barrel"/>
    <property type="match status" value="1"/>
</dbReference>
<comment type="similarity">
    <text evidence="8 9">Belongs to the TonB-dependent receptor family.</text>
</comment>
<name>A0A1G9IIB3_9BACT</name>
<feature type="chain" id="PRO_5011466964" evidence="10">
    <location>
        <begin position="31"/>
        <end position="1017"/>
    </location>
</feature>
<keyword evidence="5 9" id="KW-0798">TonB box</keyword>
<evidence type="ECO:0000313" key="14">
    <source>
        <dbReference type="Proteomes" id="UP000198901"/>
    </source>
</evidence>
<dbReference type="SUPFAM" id="SSF56935">
    <property type="entry name" value="Porins"/>
    <property type="match status" value="1"/>
</dbReference>
<dbReference type="PROSITE" id="PS52016">
    <property type="entry name" value="TONB_DEPENDENT_REC_3"/>
    <property type="match status" value="1"/>
</dbReference>
<dbReference type="NCBIfam" id="TIGR04056">
    <property type="entry name" value="OMP_RagA_SusC"/>
    <property type="match status" value="1"/>
</dbReference>
<keyword evidence="6 8" id="KW-0472">Membrane</keyword>
<dbReference type="Pfam" id="PF13715">
    <property type="entry name" value="CarbopepD_reg_2"/>
    <property type="match status" value="1"/>
</dbReference>
<dbReference type="InterPro" id="IPR023997">
    <property type="entry name" value="TonB-dep_OMP_SusC/RagA_CS"/>
</dbReference>
<evidence type="ECO:0000256" key="4">
    <source>
        <dbReference type="ARBA" id="ARBA00022692"/>
    </source>
</evidence>
<evidence type="ECO:0000259" key="11">
    <source>
        <dbReference type="Pfam" id="PF00593"/>
    </source>
</evidence>
<dbReference type="FunFam" id="2.170.130.10:FF:000008">
    <property type="entry name" value="SusC/RagA family TonB-linked outer membrane protein"/>
    <property type="match status" value="1"/>
</dbReference>
<evidence type="ECO:0000256" key="10">
    <source>
        <dbReference type="SAM" id="SignalP"/>
    </source>
</evidence>
<dbReference type="Gene3D" id="2.60.40.1120">
    <property type="entry name" value="Carboxypeptidase-like, regulatory domain"/>
    <property type="match status" value="1"/>
</dbReference>
<dbReference type="STRING" id="563176.SAMN04488090_0493"/>
<proteinExistence type="inferred from homology"/>
<protein>
    <submittedName>
        <fullName evidence="13">Iron complex outermembrane recepter protein</fullName>
    </submittedName>
</protein>
<accession>A0A1G9IIB3</accession>
<dbReference type="InterPro" id="IPR008969">
    <property type="entry name" value="CarboxyPept-like_regulatory"/>
</dbReference>
<comment type="subcellular location">
    <subcellularLocation>
        <location evidence="1 8">Cell outer membrane</location>
        <topology evidence="1 8">Multi-pass membrane protein</topology>
    </subcellularLocation>
</comment>
<keyword evidence="10" id="KW-0732">Signal</keyword>
<evidence type="ECO:0000256" key="1">
    <source>
        <dbReference type="ARBA" id="ARBA00004571"/>
    </source>
</evidence>
<feature type="domain" description="TonB-dependent receptor-like beta-barrel" evidence="11">
    <location>
        <begin position="424"/>
        <end position="965"/>
    </location>
</feature>
<evidence type="ECO:0000256" key="6">
    <source>
        <dbReference type="ARBA" id="ARBA00023136"/>
    </source>
</evidence>
<dbReference type="RefSeq" id="WP_093197257.1">
    <property type="nucleotide sequence ID" value="NZ_FNGS01000001.1"/>
</dbReference>
<organism evidence="13 14">
    <name type="scientific">Siphonobacter aquaeclarae</name>
    <dbReference type="NCBI Taxonomy" id="563176"/>
    <lineage>
        <taxon>Bacteria</taxon>
        <taxon>Pseudomonadati</taxon>
        <taxon>Bacteroidota</taxon>
        <taxon>Cytophagia</taxon>
        <taxon>Cytophagales</taxon>
        <taxon>Cytophagaceae</taxon>
        <taxon>Siphonobacter</taxon>
    </lineage>
</organism>
<dbReference type="InterPro" id="IPR039426">
    <property type="entry name" value="TonB-dep_rcpt-like"/>
</dbReference>
<evidence type="ECO:0000256" key="3">
    <source>
        <dbReference type="ARBA" id="ARBA00022452"/>
    </source>
</evidence>
<dbReference type="InterPro" id="IPR012910">
    <property type="entry name" value="Plug_dom"/>
</dbReference>
<dbReference type="NCBIfam" id="TIGR04057">
    <property type="entry name" value="SusC_RagA_signa"/>
    <property type="match status" value="1"/>
</dbReference>
<evidence type="ECO:0000256" key="9">
    <source>
        <dbReference type="RuleBase" id="RU003357"/>
    </source>
</evidence>
<gene>
    <name evidence="13" type="ORF">SAMN04488090_0493</name>
</gene>
<keyword evidence="4 8" id="KW-0812">Transmembrane</keyword>
<dbReference type="InterPro" id="IPR037066">
    <property type="entry name" value="Plug_dom_sf"/>
</dbReference>
<reference evidence="13 14" key="1">
    <citation type="submission" date="2016-10" db="EMBL/GenBank/DDBJ databases">
        <authorList>
            <person name="de Groot N.N."/>
        </authorList>
    </citation>
    <scope>NUCLEOTIDE SEQUENCE [LARGE SCALE GENOMIC DNA]</scope>
    <source>
        <strain evidence="13 14">DSM 21668</strain>
    </source>
</reference>
<dbReference type="InterPro" id="IPR000531">
    <property type="entry name" value="Beta-barrel_TonB"/>
</dbReference>
<dbReference type="AlphaFoldDB" id="A0A1G9IIB3"/>
<keyword evidence="2 8" id="KW-0813">Transport</keyword>
<dbReference type="Pfam" id="PF07715">
    <property type="entry name" value="Plug"/>
    <property type="match status" value="1"/>
</dbReference>
<dbReference type="GO" id="GO:0009279">
    <property type="term" value="C:cell outer membrane"/>
    <property type="evidence" value="ECO:0007669"/>
    <property type="project" value="UniProtKB-SubCell"/>
</dbReference>
<dbReference type="Proteomes" id="UP000198901">
    <property type="component" value="Unassembled WGS sequence"/>
</dbReference>
<dbReference type="Gene3D" id="2.170.130.10">
    <property type="entry name" value="TonB-dependent receptor, plug domain"/>
    <property type="match status" value="1"/>
</dbReference>
<dbReference type="InterPro" id="IPR036942">
    <property type="entry name" value="Beta-barrel_TonB_sf"/>
</dbReference>
<sequence>MNQAYLFRLSSLRKHALLVAFFFAAFSALAQDITVTGTVTSADDKVGLPGVSVQVVGTTRGTQTQADGTYKITVPTGGKLRFTSVGMVAQEIEVGNQTTINVVMQGNAQSLSEVVVVGYGTAKRKDLTGSVTSIAAKDMNAGVNQNPLQSIQGKVAGLVITQPSGDPTQNPTVRLRGYTSLAGGSDPLYVVDGMIGVPINTVSPSDIESMDVLKDASAAAIYGSRAANGVIMITTKRGKSGKTTLSFNNYVGVSTISKRFDLLDGQGYSDAVRRIKGDAALNDGLKFPKDAQGNPYNTDWIKEITRAAYTNNHELALSGGANQFSYRGSLNYINQEGLVKNTGLNRLTARFNLDQKAFDDKLSVQYNLAYTETHSKYADGNIIANATTFLPTLPVRNADGSFYEVPGNFSLFNPVAMLENAINKGEYRYTQGGVNLRYEIIDGLTLGVNGQLQRSTDVKDYWSNPNVKAYASANGRASRSLDNVTSKLMDLTATYAKSFGDRSNFSVLAGYSYQQSDKDGFRAANNGFVTDFANLDNLGLGSGTIISPGNTYATSYRNQTKLISFFGRGVVNLKDKYNLTATVRRDGSSKFGANNKWGVFPSVGLGWTLSNEPFLADLGFLNYLKLRAGWGQTGNSEGINPYNSIRLYGQSGTYYDGLKGDFMPGYDFSQNANPNLKWEVLETTNVGFDFQILKGRFSGTIEYYNKLTRDMLYTVNVPAGGPYVTNTILANVGSMRNSGIELSFGGAIIDKQDFGWNGNIVFAYNKNKVVALSNNDFNIGQIRFNAFGGRGLSDVYASYLIPGRPLGEFNNVPTFAGFNSSGSVLMKPGAGQEPTTDVSKSDAAVAVTNGNLLAQGNPQPFLTASFSNNFRYKAFDLSFQLRGTFGNKILNNIRNNLMLPGSIQETNMLKDVNTLPVGYSTNILTTMWMESGTFVRFDNWQLGYNIPVKNKSISNARIYLGGNNLFVLTKYKGIDPELQTKGDLSSNTAQTPNSLGLDNSSIYPKTRTFQLGLNLTF</sequence>
<keyword evidence="7 8" id="KW-0998">Cell outer membrane</keyword>
<feature type="signal peptide" evidence="10">
    <location>
        <begin position="1"/>
        <end position="30"/>
    </location>
</feature>
<dbReference type="SUPFAM" id="SSF49464">
    <property type="entry name" value="Carboxypeptidase regulatory domain-like"/>
    <property type="match status" value="1"/>
</dbReference>
<evidence type="ECO:0000256" key="7">
    <source>
        <dbReference type="ARBA" id="ARBA00023237"/>
    </source>
</evidence>
<evidence type="ECO:0000256" key="8">
    <source>
        <dbReference type="PROSITE-ProRule" id="PRU01360"/>
    </source>
</evidence>
<keyword evidence="3 8" id="KW-1134">Transmembrane beta strand</keyword>
<evidence type="ECO:0000313" key="13">
    <source>
        <dbReference type="EMBL" id="SDL24930.1"/>
    </source>
</evidence>
<keyword evidence="14" id="KW-1185">Reference proteome</keyword>
<dbReference type="Gene3D" id="2.40.170.20">
    <property type="entry name" value="TonB-dependent receptor, beta-barrel domain"/>
    <property type="match status" value="1"/>
</dbReference>